<organism evidence="7">
    <name type="scientific">marine sediment metagenome</name>
    <dbReference type="NCBI Taxonomy" id="412755"/>
    <lineage>
        <taxon>unclassified sequences</taxon>
        <taxon>metagenomes</taxon>
        <taxon>ecological metagenomes</taxon>
    </lineage>
</organism>
<dbReference type="CDD" id="cd00146">
    <property type="entry name" value="PKD"/>
    <property type="match status" value="1"/>
</dbReference>
<comment type="subcellular location">
    <subcellularLocation>
        <location evidence="1">Membrane</location>
        <topology evidence="1">Multi-pass membrane protein</topology>
    </subcellularLocation>
</comment>
<dbReference type="GO" id="GO:0005886">
    <property type="term" value="C:plasma membrane"/>
    <property type="evidence" value="ECO:0007669"/>
    <property type="project" value="TreeGrafter"/>
</dbReference>
<dbReference type="GO" id="GO:0005261">
    <property type="term" value="F:monoatomic cation channel activity"/>
    <property type="evidence" value="ECO:0007669"/>
    <property type="project" value="TreeGrafter"/>
</dbReference>
<evidence type="ECO:0000259" key="6">
    <source>
        <dbReference type="PROSITE" id="PS50093"/>
    </source>
</evidence>
<feature type="non-terminal residue" evidence="7">
    <location>
        <position position="282"/>
    </location>
</feature>
<gene>
    <name evidence="7" type="ORF">S03H2_35676</name>
</gene>
<name>X1FWF3_9ZZZZ</name>
<dbReference type="InterPro" id="IPR022409">
    <property type="entry name" value="PKD/Chitinase_dom"/>
</dbReference>
<evidence type="ECO:0000313" key="7">
    <source>
        <dbReference type="EMBL" id="GAH49946.1"/>
    </source>
</evidence>
<dbReference type="PANTHER" id="PTHR46730">
    <property type="entry name" value="POLYCYSTIN-1"/>
    <property type="match status" value="1"/>
</dbReference>
<protein>
    <recommendedName>
        <fullName evidence="6">PKD domain-containing protein</fullName>
    </recommendedName>
</protein>
<evidence type="ECO:0000256" key="2">
    <source>
        <dbReference type="ARBA" id="ARBA00022692"/>
    </source>
</evidence>
<dbReference type="Pfam" id="PF18911">
    <property type="entry name" value="PKD_4"/>
    <property type="match status" value="2"/>
</dbReference>
<dbReference type="PANTHER" id="PTHR46730:SF1">
    <property type="entry name" value="PLAT DOMAIN-CONTAINING PROTEIN"/>
    <property type="match status" value="1"/>
</dbReference>
<dbReference type="Gene3D" id="2.60.40.10">
    <property type="entry name" value="Immunoglobulins"/>
    <property type="match status" value="2"/>
</dbReference>
<dbReference type="InterPro" id="IPR000601">
    <property type="entry name" value="PKD_dom"/>
</dbReference>
<keyword evidence="4" id="KW-1133">Transmembrane helix</keyword>
<dbReference type="AlphaFoldDB" id="X1FWF3"/>
<reference evidence="7" key="1">
    <citation type="journal article" date="2014" name="Front. Microbiol.">
        <title>High frequency of phylogenetically diverse reductive dehalogenase-homologous genes in deep subseafloor sedimentary metagenomes.</title>
        <authorList>
            <person name="Kawai M."/>
            <person name="Futagami T."/>
            <person name="Toyoda A."/>
            <person name="Takaki Y."/>
            <person name="Nishi S."/>
            <person name="Hori S."/>
            <person name="Arai W."/>
            <person name="Tsubouchi T."/>
            <person name="Morono Y."/>
            <person name="Uchiyama I."/>
            <person name="Ito T."/>
            <person name="Fujiyama A."/>
            <person name="Inagaki F."/>
            <person name="Takami H."/>
        </authorList>
    </citation>
    <scope>NUCLEOTIDE SEQUENCE</scope>
    <source>
        <strain evidence="7">Expedition CK06-06</strain>
    </source>
</reference>
<dbReference type="InterPro" id="IPR013783">
    <property type="entry name" value="Ig-like_fold"/>
</dbReference>
<feature type="non-terminal residue" evidence="7">
    <location>
        <position position="1"/>
    </location>
</feature>
<dbReference type="SUPFAM" id="SSF49299">
    <property type="entry name" value="PKD domain"/>
    <property type="match status" value="2"/>
</dbReference>
<evidence type="ECO:0000256" key="3">
    <source>
        <dbReference type="ARBA" id="ARBA00022737"/>
    </source>
</evidence>
<evidence type="ECO:0000256" key="4">
    <source>
        <dbReference type="ARBA" id="ARBA00022989"/>
    </source>
</evidence>
<keyword evidence="2" id="KW-0812">Transmembrane</keyword>
<dbReference type="SMART" id="SM00089">
    <property type="entry name" value="PKD"/>
    <property type="match status" value="2"/>
</dbReference>
<feature type="domain" description="PKD" evidence="6">
    <location>
        <begin position="177"/>
        <end position="251"/>
    </location>
</feature>
<dbReference type="InterPro" id="IPR035986">
    <property type="entry name" value="PKD_dom_sf"/>
</dbReference>
<keyword evidence="3" id="KW-0677">Repeat</keyword>
<accession>X1FWF3</accession>
<dbReference type="PROSITE" id="PS50093">
    <property type="entry name" value="PKD"/>
    <property type="match status" value="2"/>
</dbReference>
<feature type="domain" description="PKD" evidence="6">
    <location>
        <begin position="89"/>
        <end position="170"/>
    </location>
</feature>
<evidence type="ECO:0000256" key="1">
    <source>
        <dbReference type="ARBA" id="ARBA00004141"/>
    </source>
</evidence>
<sequence length="282" mass="30890">IQCFISTNITSDCPGNDSEGIDVTYSEPSPFNLLPNVDYAVNMTIKAAPNLMPGVYNITTIFSCEVEEPPAGNGGNGGNGGHPDNIHPIADASAGEPYTGNVSEEITFDGSKSFDPDGTIIKWYWDFGDKTNGTGRVTTHTYSNPGTYNVTLTVTDNRNAIDSYETTAIIRQPNRPPTAPIINGTKTGNKTIEYTYTAVSTDPENDTIRYFFDWGDGTNTTSDFLASGILYNTSHSWTTNGTYLITVYAEDMNYSVSDTSKMMVFIGVEEEEKDITPWYVWV</sequence>
<evidence type="ECO:0000256" key="5">
    <source>
        <dbReference type="ARBA" id="ARBA00023136"/>
    </source>
</evidence>
<keyword evidence="5" id="KW-0472">Membrane</keyword>
<comment type="caution">
    <text evidence="7">The sequence shown here is derived from an EMBL/GenBank/DDBJ whole genome shotgun (WGS) entry which is preliminary data.</text>
</comment>
<dbReference type="GO" id="GO:0006816">
    <property type="term" value="P:calcium ion transport"/>
    <property type="evidence" value="ECO:0007669"/>
    <property type="project" value="TreeGrafter"/>
</dbReference>
<proteinExistence type="predicted"/>
<dbReference type="EMBL" id="BARU01021842">
    <property type="protein sequence ID" value="GAH49946.1"/>
    <property type="molecule type" value="Genomic_DNA"/>
</dbReference>